<accession>W7IKV8</accession>
<dbReference type="CDD" id="cd06558">
    <property type="entry name" value="crotonase-like"/>
    <property type="match status" value="1"/>
</dbReference>
<keyword evidence="3" id="KW-1185">Reference proteome</keyword>
<dbReference type="AlphaFoldDB" id="W7IKV8"/>
<comment type="caution">
    <text evidence="2">The sequence shown here is derived from an EMBL/GenBank/DDBJ whole genome shotgun (WGS) entry which is preliminary data.</text>
</comment>
<dbReference type="RefSeq" id="WP_035283252.1">
    <property type="nucleotide sequence ID" value="NZ_AYXG01000109.1"/>
</dbReference>
<dbReference type="Gene3D" id="6.10.30.40">
    <property type="match status" value="1"/>
</dbReference>
<evidence type="ECO:0000313" key="3">
    <source>
        <dbReference type="Proteomes" id="UP000019277"/>
    </source>
</evidence>
<evidence type="ECO:0000313" key="2">
    <source>
        <dbReference type="EMBL" id="EWC61510.1"/>
    </source>
</evidence>
<reference evidence="2 3" key="1">
    <citation type="journal article" date="2014" name="Genome Announc.">
        <title>Draft Genome Sequence of the Antitrypanosomally Active Sponge-Associated Bacterium Actinokineospora sp. Strain EG49.</title>
        <authorList>
            <person name="Harjes J."/>
            <person name="Ryu T."/>
            <person name="Abdelmohsen U.R."/>
            <person name="Moitinho-Silva L."/>
            <person name="Horn H."/>
            <person name="Ravasi T."/>
            <person name="Hentschel U."/>
        </authorList>
    </citation>
    <scope>NUCLEOTIDE SEQUENCE [LARGE SCALE GENOMIC DNA]</scope>
    <source>
        <strain evidence="2 3">EG49</strain>
    </source>
</reference>
<dbReference type="Proteomes" id="UP000019277">
    <property type="component" value="Unassembled WGS sequence"/>
</dbReference>
<organism evidence="2 3">
    <name type="scientific">Actinokineospora spheciospongiae</name>
    <dbReference type="NCBI Taxonomy" id="909613"/>
    <lineage>
        <taxon>Bacteria</taxon>
        <taxon>Bacillati</taxon>
        <taxon>Actinomycetota</taxon>
        <taxon>Actinomycetes</taxon>
        <taxon>Pseudonocardiales</taxon>
        <taxon>Pseudonocardiaceae</taxon>
        <taxon>Actinokineospora</taxon>
    </lineage>
</organism>
<protein>
    <submittedName>
        <fullName evidence="2">Enoyl-CoA hydratase</fullName>
        <ecNumber evidence="2">4.2.1.17</ecNumber>
    </submittedName>
</protein>
<comment type="similarity">
    <text evidence="1">Belongs to the enoyl-CoA hydratase/isomerase family.</text>
</comment>
<gene>
    <name evidence="2" type="ORF">UO65_3248</name>
</gene>
<dbReference type="InterPro" id="IPR029045">
    <property type="entry name" value="ClpP/crotonase-like_dom_sf"/>
</dbReference>
<dbReference type="STRING" id="909613.UO65_3248"/>
<dbReference type="InterPro" id="IPR051683">
    <property type="entry name" value="Enoyl-CoA_Hydratase/Isomerase"/>
</dbReference>
<accession>A0A8E2X4K7</accession>
<dbReference type="EC" id="4.2.1.17" evidence="2"/>
<dbReference type="GO" id="GO:0004300">
    <property type="term" value="F:enoyl-CoA hydratase activity"/>
    <property type="evidence" value="ECO:0007669"/>
    <property type="project" value="UniProtKB-EC"/>
</dbReference>
<dbReference type="SUPFAM" id="SSF52096">
    <property type="entry name" value="ClpP/crotonase"/>
    <property type="match status" value="1"/>
</dbReference>
<dbReference type="PANTHER" id="PTHR42964:SF1">
    <property type="entry name" value="POLYKETIDE BIOSYNTHESIS ENOYL-COA HYDRATASE PKSH-RELATED"/>
    <property type="match status" value="1"/>
</dbReference>
<dbReference type="OrthoDB" id="4284283at2"/>
<dbReference type="Pfam" id="PF00378">
    <property type="entry name" value="ECH_1"/>
    <property type="match status" value="1"/>
</dbReference>
<dbReference type="PANTHER" id="PTHR42964">
    <property type="entry name" value="ENOYL-COA HYDRATASE"/>
    <property type="match status" value="1"/>
</dbReference>
<dbReference type="eggNOG" id="COG1024">
    <property type="taxonomic scope" value="Bacteria"/>
</dbReference>
<sequence>MTTAEFSTLRLERAPGLLRVGLTRGAIGGTVLTELHAALDLAEADPDCRVVALHGADGVFCTGMDFADASEHLGDGGELARVGGEEFLGLLRRFTLAPRVVVSLVDGWTSGGGVGLVAASDFVFATARSQFGLPEALWGLLPCCVLPFLIRRVGFQKAYTMSLSTQSVPAEAAERWHLVDELTERPDTALRTLLARLRRMDAATVADLKRYCRAQWSGSAAGEELALREFARLMADETVARRISDFTTHRKFPWEA</sequence>
<dbReference type="PATRIC" id="fig|909613.9.peg.3250"/>
<evidence type="ECO:0000256" key="1">
    <source>
        <dbReference type="ARBA" id="ARBA00005254"/>
    </source>
</evidence>
<keyword evidence="2" id="KW-0456">Lyase</keyword>
<proteinExistence type="inferred from homology"/>
<dbReference type="EMBL" id="AYXG01000109">
    <property type="protein sequence ID" value="EWC61510.1"/>
    <property type="molecule type" value="Genomic_DNA"/>
</dbReference>
<dbReference type="InterPro" id="IPR001753">
    <property type="entry name" value="Enoyl-CoA_hydra/iso"/>
</dbReference>
<dbReference type="Gene3D" id="3.90.226.10">
    <property type="entry name" value="2-enoyl-CoA Hydratase, Chain A, domain 1"/>
    <property type="match status" value="1"/>
</dbReference>
<name>W7IKV8_9PSEU</name>